<evidence type="ECO:0000256" key="7">
    <source>
        <dbReference type="ARBA" id="ARBA00022605"/>
    </source>
</evidence>
<dbReference type="Proteomes" id="UP000777784">
    <property type="component" value="Unassembled WGS sequence"/>
</dbReference>
<evidence type="ECO:0000259" key="18">
    <source>
        <dbReference type="Pfam" id="PF04715"/>
    </source>
</evidence>
<dbReference type="InterPro" id="IPR006805">
    <property type="entry name" value="Anth_synth_I_N"/>
</dbReference>
<feature type="domain" description="Anthranilate synthase component I N-terminal" evidence="18">
    <location>
        <begin position="28"/>
        <end position="167"/>
    </location>
</feature>
<dbReference type="Gene3D" id="3.60.120.10">
    <property type="entry name" value="Anthranilate synthase"/>
    <property type="match status" value="1"/>
</dbReference>
<dbReference type="GO" id="GO:0000162">
    <property type="term" value="P:L-tryptophan biosynthetic process"/>
    <property type="evidence" value="ECO:0007669"/>
    <property type="project" value="UniProtKB-KW"/>
</dbReference>
<evidence type="ECO:0000256" key="4">
    <source>
        <dbReference type="ARBA" id="ARBA00011575"/>
    </source>
</evidence>
<keyword evidence="9 15" id="KW-0822">Tryptophan biosynthesis</keyword>
<evidence type="ECO:0000256" key="6">
    <source>
        <dbReference type="ARBA" id="ARBA00020653"/>
    </source>
</evidence>
<dbReference type="InterPro" id="IPR005801">
    <property type="entry name" value="ADC_synthase"/>
</dbReference>
<evidence type="ECO:0000256" key="16">
    <source>
        <dbReference type="SAM" id="MobiDB-lite"/>
    </source>
</evidence>
<organism evidence="19 20">
    <name type="scientific">Eiseniibacteriota bacterium</name>
    <dbReference type="NCBI Taxonomy" id="2212470"/>
    <lineage>
        <taxon>Bacteria</taxon>
        <taxon>Candidatus Eiseniibacteriota</taxon>
    </lineage>
</organism>
<comment type="pathway">
    <text evidence="2 15">Amino-acid biosynthesis; L-tryptophan biosynthesis; L-tryptophan from chorismate: step 1/5.</text>
</comment>
<comment type="similarity">
    <text evidence="3 15">Belongs to the anthranilate synthase component I family.</text>
</comment>
<dbReference type="PANTHER" id="PTHR11236:SF48">
    <property type="entry name" value="ISOCHORISMATE SYNTHASE MENF"/>
    <property type="match status" value="1"/>
</dbReference>
<reference evidence="19" key="1">
    <citation type="submission" date="2021-05" db="EMBL/GenBank/DDBJ databases">
        <title>Energy efficiency and biological interactions define the core microbiome of deep oligotrophic groundwater.</title>
        <authorList>
            <person name="Mehrshad M."/>
            <person name="Lopez-Fernandez M."/>
            <person name="Bell E."/>
            <person name="Bernier-Latmani R."/>
            <person name="Bertilsson S."/>
            <person name="Dopson M."/>
        </authorList>
    </citation>
    <scope>NUCLEOTIDE SEQUENCE</scope>
    <source>
        <strain evidence="19">Modern_marine.mb.64</strain>
    </source>
</reference>
<evidence type="ECO:0000256" key="11">
    <source>
        <dbReference type="ARBA" id="ARBA00023141"/>
    </source>
</evidence>
<keyword evidence="12 15" id="KW-0456">Lyase</keyword>
<dbReference type="EMBL" id="JAHJDP010000028">
    <property type="protein sequence ID" value="MBU2690359.1"/>
    <property type="molecule type" value="Genomic_DNA"/>
</dbReference>
<dbReference type="EC" id="4.1.3.27" evidence="5 15"/>
<dbReference type="InterPro" id="IPR005256">
    <property type="entry name" value="Anth_synth_I_PabB"/>
</dbReference>
<dbReference type="InterPro" id="IPR019999">
    <property type="entry name" value="Anth_synth_I-like"/>
</dbReference>
<keyword evidence="10 15" id="KW-0460">Magnesium</keyword>
<feature type="region of interest" description="Disordered" evidence="16">
    <location>
        <begin position="494"/>
        <end position="513"/>
    </location>
</feature>
<protein>
    <recommendedName>
        <fullName evidence="6 15">Anthranilate synthase component 1</fullName>
        <ecNumber evidence="5 15">4.1.3.27</ecNumber>
    </recommendedName>
</protein>
<evidence type="ECO:0000259" key="17">
    <source>
        <dbReference type="Pfam" id="PF00425"/>
    </source>
</evidence>
<comment type="function">
    <text evidence="13 15">Part of a heterotetrameric complex that catalyzes the two-step biosynthesis of anthranilate, an intermediate in the biosynthesis of L-tryptophan. In the first step, the glutamine-binding beta subunit (TrpG) of anthranilate synthase (AS) provides the glutamine amidotransferase activity which generates ammonia as a substrate that, along with chorismate, is used in the second step, catalyzed by the large alpha subunit of AS (TrpE) to produce anthranilate. In the absence of TrpG, TrpE can synthesize anthranilate directly from chorismate and high concentrations of ammonia.</text>
</comment>
<evidence type="ECO:0000256" key="8">
    <source>
        <dbReference type="ARBA" id="ARBA00022723"/>
    </source>
</evidence>
<feature type="domain" description="Chorismate-utilising enzyme C-terminal" evidence="17">
    <location>
        <begin position="222"/>
        <end position="473"/>
    </location>
</feature>
<dbReference type="SUPFAM" id="SSF56322">
    <property type="entry name" value="ADC synthase"/>
    <property type="match status" value="1"/>
</dbReference>
<evidence type="ECO:0000256" key="14">
    <source>
        <dbReference type="ARBA" id="ARBA00047683"/>
    </source>
</evidence>
<evidence type="ECO:0000256" key="12">
    <source>
        <dbReference type="ARBA" id="ARBA00023239"/>
    </source>
</evidence>
<evidence type="ECO:0000313" key="19">
    <source>
        <dbReference type="EMBL" id="MBU2690359.1"/>
    </source>
</evidence>
<evidence type="ECO:0000256" key="9">
    <source>
        <dbReference type="ARBA" id="ARBA00022822"/>
    </source>
</evidence>
<evidence type="ECO:0000256" key="2">
    <source>
        <dbReference type="ARBA" id="ARBA00004873"/>
    </source>
</evidence>
<dbReference type="GO" id="GO:0046872">
    <property type="term" value="F:metal ion binding"/>
    <property type="evidence" value="ECO:0007669"/>
    <property type="project" value="UniProtKB-KW"/>
</dbReference>
<proteinExistence type="inferred from homology"/>
<comment type="subunit">
    <text evidence="4 15">Heterotetramer consisting of two non-identical subunits: a beta subunit (TrpG) and a large alpha subunit (TrpE).</text>
</comment>
<evidence type="ECO:0000313" key="20">
    <source>
        <dbReference type="Proteomes" id="UP000777784"/>
    </source>
</evidence>
<dbReference type="InterPro" id="IPR015890">
    <property type="entry name" value="Chorismate_C"/>
</dbReference>
<evidence type="ECO:0000256" key="10">
    <source>
        <dbReference type="ARBA" id="ARBA00022842"/>
    </source>
</evidence>
<dbReference type="GO" id="GO:0004049">
    <property type="term" value="F:anthranilate synthase activity"/>
    <property type="evidence" value="ECO:0007669"/>
    <property type="project" value="UniProtKB-EC"/>
</dbReference>
<keyword evidence="7 15" id="KW-0028">Amino-acid biosynthesis</keyword>
<dbReference type="NCBIfam" id="TIGR00564">
    <property type="entry name" value="trpE_most"/>
    <property type="match status" value="1"/>
</dbReference>
<evidence type="ECO:0000256" key="1">
    <source>
        <dbReference type="ARBA" id="ARBA00001946"/>
    </source>
</evidence>
<feature type="compositionally biased region" description="Polar residues" evidence="16">
    <location>
        <begin position="501"/>
        <end position="513"/>
    </location>
</feature>
<evidence type="ECO:0000256" key="15">
    <source>
        <dbReference type="RuleBase" id="RU364045"/>
    </source>
</evidence>
<keyword evidence="8 15" id="KW-0479">Metal-binding</keyword>
<evidence type="ECO:0000256" key="5">
    <source>
        <dbReference type="ARBA" id="ARBA00012266"/>
    </source>
</evidence>
<comment type="caution">
    <text evidence="19">The sequence shown here is derived from an EMBL/GenBank/DDBJ whole genome shotgun (WGS) entry which is preliminary data.</text>
</comment>
<dbReference type="PANTHER" id="PTHR11236">
    <property type="entry name" value="AMINOBENZOATE/ANTHRANILATE SYNTHASE"/>
    <property type="match status" value="1"/>
</dbReference>
<evidence type="ECO:0000256" key="13">
    <source>
        <dbReference type="ARBA" id="ARBA00025634"/>
    </source>
</evidence>
<dbReference type="AlphaFoldDB" id="A0A948RVB1"/>
<dbReference type="PRINTS" id="PR00095">
    <property type="entry name" value="ANTSNTHASEI"/>
</dbReference>
<dbReference type="Pfam" id="PF00425">
    <property type="entry name" value="Chorismate_bind"/>
    <property type="match status" value="1"/>
</dbReference>
<keyword evidence="11 15" id="KW-0057">Aromatic amino acid biosynthesis</keyword>
<comment type="catalytic activity">
    <reaction evidence="14 15">
        <text>chorismate + L-glutamine = anthranilate + pyruvate + L-glutamate + H(+)</text>
        <dbReference type="Rhea" id="RHEA:21732"/>
        <dbReference type="ChEBI" id="CHEBI:15361"/>
        <dbReference type="ChEBI" id="CHEBI:15378"/>
        <dbReference type="ChEBI" id="CHEBI:16567"/>
        <dbReference type="ChEBI" id="CHEBI:29748"/>
        <dbReference type="ChEBI" id="CHEBI:29985"/>
        <dbReference type="ChEBI" id="CHEBI:58359"/>
        <dbReference type="EC" id="4.1.3.27"/>
    </reaction>
</comment>
<evidence type="ECO:0000256" key="3">
    <source>
        <dbReference type="ARBA" id="ARBA00009562"/>
    </source>
</evidence>
<dbReference type="Pfam" id="PF04715">
    <property type="entry name" value="Anth_synt_I_N"/>
    <property type="match status" value="1"/>
</dbReference>
<comment type="cofactor">
    <cofactor evidence="1 15">
        <name>Mg(2+)</name>
        <dbReference type="ChEBI" id="CHEBI:18420"/>
    </cofactor>
</comment>
<sequence>MIRPSRSEFHNLARRHPVVPVVREVVADQETPVSAFRKLAPDGTAALLESLEGGEKWGRYSVLGLRPSLTLRAWGRKLQAEGSTHGPVPSEGDPLELLQQLVERHGAAPLPGLPRMAGGAVGFIGYDMIRQMEKLPVLAVDDLKFPDLGFVFFESVLVFDRLTQTVQIVHNARPEANPGAAYDKALEETEEILRQLSQPPPPESPVSGKPVPGVISGMSPGVYQQGVEKIRSWIRGGDVIQVVLSHRLETRLEVPAFDVYRALRVVNPSPYMYYLRVGELEIVGSSPEVLVRREDDIVQSRPIAGTRARGLDEVSDRILEEELLANEKEKAEHVMLVDLARNDLGRICRYGTVETDELMSVERYSHVMHLVSNVRGKLRPNTRPMDVLRATFPAGTVTGAPKIRAMEIIEEMEPMRRGIYAGAVGYLDYRGNMDMAIAIRTMAAARGTAYVGVGAGIVADSDPEFEYHETLRKGSALVRALELSHKGLRDFEPAPLGLPRIQTSKDSPGGSSS</sequence>
<name>A0A948RVB1_UNCEI</name>
<accession>A0A948RVB1</accession>
<gene>
    <name evidence="15 19" type="primary">trpE</name>
    <name evidence="19" type="ORF">KJ970_05470</name>
</gene>